<dbReference type="GO" id="GO:0020037">
    <property type="term" value="F:heme binding"/>
    <property type="evidence" value="ECO:0007669"/>
    <property type="project" value="InterPro"/>
</dbReference>
<evidence type="ECO:0000256" key="3">
    <source>
        <dbReference type="PROSITE-ProRule" id="PRU00284"/>
    </source>
</evidence>
<dbReference type="PANTHER" id="PTHR32089:SF114">
    <property type="entry name" value="METHYL-ACCEPTING CHEMOTAXIS PROTEIN MCPB"/>
    <property type="match status" value="1"/>
</dbReference>
<dbReference type="AlphaFoldDB" id="A0A1M6VMP8"/>
<organism evidence="5 6">
    <name type="scientific">Desulforamulus aeronauticus DSM 10349</name>
    <dbReference type="NCBI Taxonomy" id="1121421"/>
    <lineage>
        <taxon>Bacteria</taxon>
        <taxon>Bacillati</taxon>
        <taxon>Bacillota</taxon>
        <taxon>Clostridia</taxon>
        <taxon>Eubacteriales</taxon>
        <taxon>Peptococcaceae</taxon>
        <taxon>Desulforamulus</taxon>
    </lineage>
</organism>
<protein>
    <submittedName>
        <fullName evidence="5">Methyl-accepting chemotaxis protein (MCP) signalling domain-containing protein</fullName>
    </submittedName>
</protein>
<dbReference type="GO" id="GO:0019825">
    <property type="term" value="F:oxygen binding"/>
    <property type="evidence" value="ECO:0007669"/>
    <property type="project" value="InterPro"/>
</dbReference>
<dbReference type="PRINTS" id="PR00260">
    <property type="entry name" value="CHEMTRNSDUCR"/>
</dbReference>
<dbReference type="InterPro" id="IPR044398">
    <property type="entry name" value="Globin-sensor_dom"/>
</dbReference>
<dbReference type="InterPro" id="IPR039379">
    <property type="entry name" value="Protoglobin_sensor_dom"/>
</dbReference>
<gene>
    <name evidence="5" type="ORF">SAMN02745123_03269</name>
</gene>
<evidence type="ECO:0000259" key="4">
    <source>
        <dbReference type="PROSITE" id="PS50111"/>
    </source>
</evidence>
<dbReference type="Gene3D" id="1.10.490.10">
    <property type="entry name" value="Globins"/>
    <property type="match status" value="1"/>
</dbReference>
<keyword evidence="6" id="KW-1185">Reference proteome</keyword>
<evidence type="ECO:0000313" key="5">
    <source>
        <dbReference type="EMBL" id="SHK82729.1"/>
    </source>
</evidence>
<evidence type="ECO:0000313" key="6">
    <source>
        <dbReference type="Proteomes" id="UP000183997"/>
    </source>
</evidence>
<name>A0A1M6VMP8_9FIRM</name>
<dbReference type="SUPFAM" id="SSF58104">
    <property type="entry name" value="Methyl-accepting chemotaxis protein (MCP) signaling domain"/>
    <property type="match status" value="1"/>
</dbReference>
<dbReference type="Gene3D" id="6.10.250.3200">
    <property type="match status" value="1"/>
</dbReference>
<dbReference type="PANTHER" id="PTHR32089">
    <property type="entry name" value="METHYL-ACCEPTING CHEMOTAXIS PROTEIN MCPB"/>
    <property type="match status" value="1"/>
</dbReference>
<accession>A0A1M6VMP8</accession>
<keyword evidence="1 3" id="KW-0807">Transducer</keyword>
<comment type="similarity">
    <text evidence="2">Belongs to the methyl-accepting chemotaxis (MCP) protein family.</text>
</comment>
<dbReference type="PROSITE" id="PS50111">
    <property type="entry name" value="CHEMOTAXIS_TRANSDUC_2"/>
    <property type="match status" value="1"/>
</dbReference>
<dbReference type="GO" id="GO:0007165">
    <property type="term" value="P:signal transduction"/>
    <property type="evidence" value="ECO:0007669"/>
    <property type="project" value="UniProtKB-KW"/>
</dbReference>
<sequence>MSDLTNSAIKIAKRQTQLAYLDINEQEVQLMASHKDLFSKEADRVVEGFYKHLLNFPYLKELINKHSTVDRLKEAQKRYFISLCDPIDEGYLNQRLFIGKKHQQIGLYPKWYLGTYQVYTAEIQRILADHHGSCSDAYAEALIAFMKRINLDMQLAIENYILDQLQQLIAFQQDIGSVAEIIDDIAEQTNMLSLNASIEAARAGDHGRTFAVVAQEVRKLAERSSQSAKDIAQMVTSNQQAIEKMKKAAEE</sequence>
<evidence type="ECO:0000256" key="2">
    <source>
        <dbReference type="ARBA" id="ARBA00029447"/>
    </source>
</evidence>
<dbReference type="EMBL" id="FRAR01000025">
    <property type="protein sequence ID" value="SHK82729.1"/>
    <property type="molecule type" value="Genomic_DNA"/>
</dbReference>
<dbReference type="SUPFAM" id="SSF46458">
    <property type="entry name" value="Globin-like"/>
    <property type="match status" value="1"/>
</dbReference>
<evidence type="ECO:0000256" key="1">
    <source>
        <dbReference type="ARBA" id="ARBA00023224"/>
    </source>
</evidence>
<dbReference type="InterPro" id="IPR004090">
    <property type="entry name" value="Chemotax_Me-accpt_rcpt"/>
</dbReference>
<dbReference type="RefSeq" id="WP_072916491.1">
    <property type="nucleotide sequence ID" value="NZ_FRAR01000025.1"/>
</dbReference>
<proteinExistence type="inferred from homology"/>
<dbReference type="InterPro" id="IPR004089">
    <property type="entry name" value="MCPsignal_dom"/>
</dbReference>
<dbReference type="STRING" id="1121421.SAMN02745123_03269"/>
<dbReference type="SMART" id="SM00283">
    <property type="entry name" value="MA"/>
    <property type="match status" value="1"/>
</dbReference>
<dbReference type="Pfam" id="PF11563">
    <property type="entry name" value="Protoglobin"/>
    <property type="match status" value="1"/>
</dbReference>
<dbReference type="InterPro" id="IPR009050">
    <property type="entry name" value="Globin-like_sf"/>
</dbReference>
<dbReference type="InterPro" id="IPR012292">
    <property type="entry name" value="Globin/Proto"/>
</dbReference>
<dbReference type="GO" id="GO:0016020">
    <property type="term" value="C:membrane"/>
    <property type="evidence" value="ECO:0007669"/>
    <property type="project" value="InterPro"/>
</dbReference>
<dbReference type="GO" id="GO:0006935">
    <property type="term" value="P:chemotaxis"/>
    <property type="evidence" value="ECO:0007669"/>
    <property type="project" value="InterPro"/>
</dbReference>
<dbReference type="CDD" id="cd01068">
    <property type="entry name" value="globin_sensor"/>
    <property type="match status" value="1"/>
</dbReference>
<dbReference type="Proteomes" id="UP000183997">
    <property type="component" value="Unassembled WGS sequence"/>
</dbReference>
<reference evidence="6" key="1">
    <citation type="submission" date="2016-11" db="EMBL/GenBank/DDBJ databases">
        <authorList>
            <person name="Varghese N."/>
            <person name="Submissions S."/>
        </authorList>
    </citation>
    <scope>NUCLEOTIDE SEQUENCE [LARGE SCALE GENOMIC DNA]</scope>
    <source>
        <strain evidence="6">DSM 10349</strain>
    </source>
</reference>
<feature type="domain" description="Methyl-accepting transducer" evidence="4">
    <location>
        <begin position="163"/>
        <end position="251"/>
    </location>
</feature>
<dbReference type="GO" id="GO:0004888">
    <property type="term" value="F:transmembrane signaling receptor activity"/>
    <property type="evidence" value="ECO:0007669"/>
    <property type="project" value="InterPro"/>
</dbReference>